<reference evidence="1" key="2">
    <citation type="submission" date="2021-09" db="EMBL/GenBank/DDBJ databases">
        <authorList>
            <person name="Jia N."/>
            <person name="Wang J."/>
            <person name="Shi W."/>
            <person name="Du L."/>
            <person name="Sun Y."/>
            <person name="Zhan W."/>
            <person name="Jiang J."/>
            <person name="Wang Q."/>
            <person name="Zhang B."/>
            <person name="Ji P."/>
            <person name="Sakyi L.B."/>
            <person name="Cui X."/>
            <person name="Yuan T."/>
            <person name="Jiang B."/>
            <person name="Yang W."/>
            <person name="Lam T.T.-Y."/>
            <person name="Chang Q."/>
            <person name="Ding S."/>
            <person name="Wang X."/>
            <person name="Zhu J."/>
            <person name="Ruan X."/>
            <person name="Zhao L."/>
            <person name="Wei J."/>
            <person name="Que T."/>
            <person name="Du C."/>
            <person name="Cheng J."/>
            <person name="Dai P."/>
            <person name="Han X."/>
            <person name="Huang E."/>
            <person name="Gao Y."/>
            <person name="Liu J."/>
            <person name="Shao H."/>
            <person name="Ye R."/>
            <person name="Li L."/>
            <person name="Wei W."/>
            <person name="Wang X."/>
            <person name="Wang C."/>
            <person name="Huo Q."/>
            <person name="Li W."/>
            <person name="Guo W."/>
            <person name="Chen H."/>
            <person name="Chen S."/>
            <person name="Zhou L."/>
            <person name="Zhou L."/>
            <person name="Ni X."/>
            <person name="Tian J."/>
            <person name="Zhou Y."/>
            <person name="Sheng Y."/>
            <person name="Liu T."/>
            <person name="Pan Y."/>
            <person name="Xia L."/>
            <person name="Li J."/>
            <person name="Zhao F."/>
            <person name="Cao W."/>
        </authorList>
    </citation>
    <scope>NUCLEOTIDE SEQUENCE</scope>
    <source>
        <strain evidence="1">Rmic-2018</strain>
        <tissue evidence="1">Larvae</tissue>
    </source>
</reference>
<dbReference type="EMBL" id="JABSTU010000002">
    <property type="protein sequence ID" value="KAH8037129.1"/>
    <property type="molecule type" value="Genomic_DNA"/>
</dbReference>
<accession>A0A9J6ERW5</accession>
<protein>
    <submittedName>
        <fullName evidence="1">Uncharacterized protein</fullName>
    </submittedName>
</protein>
<dbReference type="Proteomes" id="UP000821866">
    <property type="component" value="Chromosome 10"/>
</dbReference>
<name>A0A9J6ERW5_RHIMP</name>
<organism evidence="1 2">
    <name type="scientific">Rhipicephalus microplus</name>
    <name type="common">Cattle tick</name>
    <name type="synonym">Boophilus microplus</name>
    <dbReference type="NCBI Taxonomy" id="6941"/>
    <lineage>
        <taxon>Eukaryota</taxon>
        <taxon>Metazoa</taxon>
        <taxon>Ecdysozoa</taxon>
        <taxon>Arthropoda</taxon>
        <taxon>Chelicerata</taxon>
        <taxon>Arachnida</taxon>
        <taxon>Acari</taxon>
        <taxon>Parasitiformes</taxon>
        <taxon>Ixodida</taxon>
        <taxon>Ixodoidea</taxon>
        <taxon>Ixodidae</taxon>
        <taxon>Rhipicephalinae</taxon>
        <taxon>Rhipicephalus</taxon>
        <taxon>Boophilus</taxon>
    </lineage>
</organism>
<comment type="caution">
    <text evidence="1">The sequence shown here is derived from an EMBL/GenBank/DDBJ whole genome shotgun (WGS) entry which is preliminary data.</text>
</comment>
<dbReference type="AlphaFoldDB" id="A0A9J6ERW5"/>
<gene>
    <name evidence="1" type="ORF">HPB51_008811</name>
</gene>
<proteinExistence type="predicted"/>
<reference evidence="1" key="1">
    <citation type="journal article" date="2020" name="Cell">
        <title>Large-Scale Comparative Analyses of Tick Genomes Elucidate Their Genetic Diversity and Vector Capacities.</title>
        <authorList>
            <consortium name="Tick Genome and Microbiome Consortium (TIGMIC)"/>
            <person name="Jia N."/>
            <person name="Wang J."/>
            <person name="Shi W."/>
            <person name="Du L."/>
            <person name="Sun Y."/>
            <person name="Zhan W."/>
            <person name="Jiang J.F."/>
            <person name="Wang Q."/>
            <person name="Zhang B."/>
            <person name="Ji P."/>
            <person name="Bell-Sakyi L."/>
            <person name="Cui X.M."/>
            <person name="Yuan T.T."/>
            <person name="Jiang B.G."/>
            <person name="Yang W.F."/>
            <person name="Lam T.T."/>
            <person name="Chang Q.C."/>
            <person name="Ding S.J."/>
            <person name="Wang X.J."/>
            <person name="Zhu J.G."/>
            <person name="Ruan X.D."/>
            <person name="Zhao L."/>
            <person name="Wei J.T."/>
            <person name="Ye R.Z."/>
            <person name="Que T.C."/>
            <person name="Du C.H."/>
            <person name="Zhou Y.H."/>
            <person name="Cheng J.X."/>
            <person name="Dai P.F."/>
            <person name="Guo W.B."/>
            <person name="Han X.H."/>
            <person name="Huang E.J."/>
            <person name="Li L.F."/>
            <person name="Wei W."/>
            <person name="Gao Y.C."/>
            <person name="Liu J.Z."/>
            <person name="Shao H.Z."/>
            <person name="Wang X."/>
            <person name="Wang C.C."/>
            <person name="Yang T.C."/>
            <person name="Huo Q.B."/>
            <person name="Li W."/>
            <person name="Chen H.Y."/>
            <person name="Chen S.E."/>
            <person name="Zhou L.G."/>
            <person name="Ni X.B."/>
            <person name="Tian J.H."/>
            <person name="Sheng Y."/>
            <person name="Liu T."/>
            <person name="Pan Y.S."/>
            <person name="Xia L.Y."/>
            <person name="Li J."/>
            <person name="Zhao F."/>
            <person name="Cao W.C."/>
        </authorList>
    </citation>
    <scope>NUCLEOTIDE SEQUENCE</scope>
    <source>
        <strain evidence="1">Rmic-2018</strain>
    </source>
</reference>
<evidence type="ECO:0000313" key="1">
    <source>
        <dbReference type="EMBL" id="KAH8037129.1"/>
    </source>
</evidence>
<sequence length="218" mass="24136">MKDPRPAGPFEPALAHFFARLKRSKGKIQDVWRRRRKSNGLRRRWVTSRRDRVPHVTVRGVRAEPRQRHGDRGRPGPVGGVSSIVGFRRSGVRTPAAGAECVFFAARFFCCTVWCGRDKRADARRAVVEDVAAAAGICGERRVSATVCDLADNVVCFGLSRCRRPPCVVVCEDCAVTLFSSAIADRRDLCHFCVRLSSRVRPSSGLLLSAAFLLAFIP</sequence>
<evidence type="ECO:0000313" key="2">
    <source>
        <dbReference type="Proteomes" id="UP000821866"/>
    </source>
</evidence>
<keyword evidence="2" id="KW-1185">Reference proteome</keyword>